<gene>
    <name evidence="3" type="ORF">QTP70_012797</name>
</gene>
<feature type="region of interest" description="Disordered" evidence="1">
    <location>
        <begin position="71"/>
        <end position="135"/>
    </location>
</feature>
<feature type="compositionally biased region" description="Low complexity" evidence="1">
    <location>
        <begin position="374"/>
        <end position="390"/>
    </location>
</feature>
<dbReference type="InterPro" id="IPR035892">
    <property type="entry name" value="C2_domain_sf"/>
</dbReference>
<keyword evidence="4" id="KW-1185">Reference proteome</keyword>
<reference evidence="3" key="1">
    <citation type="submission" date="2023-06" db="EMBL/GenBank/DDBJ databases">
        <title>Male Hemibagrus guttatus genome.</title>
        <authorList>
            <person name="Bian C."/>
        </authorList>
    </citation>
    <scope>NUCLEOTIDE SEQUENCE</scope>
    <source>
        <strain evidence="3">Male_cb2023</strain>
        <tissue evidence="3">Muscle</tissue>
    </source>
</reference>
<dbReference type="SUPFAM" id="SSF46689">
    <property type="entry name" value="Homeodomain-like"/>
    <property type="match status" value="1"/>
</dbReference>
<dbReference type="Pfam" id="PF01498">
    <property type="entry name" value="HTH_Tnp_Tc3_2"/>
    <property type="match status" value="1"/>
</dbReference>
<organism evidence="3 4">
    <name type="scientific">Hemibagrus guttatus</name>
    <dbReference type="NCBI Taxonomy" id="175788"/>
    <lineage>
        <taxon>Eukaryota</taxon>
        <taxon>Metazoa</taxon>
        <taxon>Chordata</taxon>
        <taxon>Craniata</taxon>
        <taxon>Vertebrata</taxon>
        <taxon>Euteleostomi</taxon>
        <taxon>Actinopterygii</taxon>
        <taxon>Neopterygii</taxon>
        <taxon>Teleostei</taxon>
        <taxon>Ostariophysi</taxon>
        <taxon>Siluriformes</taxon>
        <taxon>Bagridae</taxon>
        <taxon>Hemibagrus</taxon>
    </lineage>
</organism>
<dbReference type="EMBL" id="JAUCMX010000013">
    <property type="protein sequence ID" value="KAK3526011.1"/>
    <property type="molecule type" value="Genomic_DNA"/>
</dbReference>
<dbReference type="GO" id="GO:0006313">
    <property type="term" value="P:DNA transposition"/>
    <property type="evidence" value="ECO:0007669"/>
    <property type="project" value="InterPro"/>
</dbReference>
<dbReference type="InterPro" id="IPR036388">
    <property type="entry name" value="WH-like_DNA-bd_sf"/>
</dbReference>
<dbReference type="InterPro" id="IPR009057">
    <property type="entry name" value="Homeodomain-like_sf"/>
</dbReference>
<evidence type="ECO:0000313" key="3">
    <source>
        <dbReference type="EMBL" id="KAK3526011.1"/>
    </source>
</evidence>
<dbReference type="Gene3D" id="1.10.10.10">
    <property type="entry name" value="Winged helix-like DNA-binding domain superfamily/Winged helix DNA-binding domain"/>
    <property type="match status" value="1"/>
</dbReference>
<evidence type="ECO:0000259" key="2">
    <source>
        <dbReference type="PROSITE" id="PS50004"/>
    </source>
</evidence>
<name>A0AAE0QN22_9TELE</name>
<accession>A0AAE0QN22</accession>
<dbReference type="Pfam" id="PF25787">
    <property type="entry name" value="HTH_SB"/>
    <property type="match status" value="1"/>
</dbReference>
<dbReference type="GO" id="GO:0015074">
    <property type="term" value="P:DNA integration"/>
    <property type="evidence" value="ECO:0007669"/>
    <property type="project" value="InterPro"/>
</dbReference>
<comment type="caution">
    <text evidence="3">The sequence shown here is derived from an EMBL/GenBank/DDBJ whole genome shotgun (WGS) entry which is preliminary data.</text>
</comment>
<dbReference type="PROSITE" id="PS50004">
    <property type="entry name" value="C2"/>
    <property type="match status" value="1"/>
</dbReference>
<dbReference type="Gene3D" id="3.30.420.10">
    <property type="entry name" value="Ribonuclease H-like superfamily/Ribonuclease H"/>
    <property type="match status" value="1"/>
</dbReference>
<evidence type="ECO:0000313" key="4">
    <source>
        <dbReference type="Proteomes" id="UP001274896"/>
    </source>
</evidence>
<dbReference type="Proteomes" id="UP001274896">
    <property type="component" value="Unassembled WGS sequence"/>
</dbReference>
<evidence type="ECO:0000256" key="1">
    <source>
        <dbReference type="SAM" id="MobiDB-lite"/>
    </source>
</evidence>
<dbReference type="SMART" id="SM00239">
    <property type="entry name" value="C2"/>
    <property type="match status" value="1"/>
</dbReference>
<dbReference type="SUPFAM" id="SSF49562">
    <property type="entry name" value="C2 domain (Calcium/lipid-binding domain, CaLB)"/>
    <property type="match status" value="1"/>
</dbReference>
<proteinExistence type="predicted"/>
<dbReference type="InterPro" id="IPR002492">
    <property type="entry name" value="Transposase_Tc1-like"/>
</dbReference>
<dbReference type="InterPro" id="IPR000008">
    <property type="entry name" value="C2_dom"/>
</dbReference>
<dbReference type="GO" id="GO:0003677">
    <property type="term" value="F:DNA binding"/>
    <property type="evidence" value="ECO:0007669"/>
    <property type="project" value="InterPro"/>
</dbReference>
<dbReference type="PANTHER" id="PTHR46291">
    <property type="entry name" value="C2 DOMAIN-CONTAINING PROTEIN"/>
    <property type="match status" value="1"/>
</dbReference>
<feature type="region of interest" description="Disordered" evidence="1">
    <location>
        <begin position="367"/>
        <end position="390"/>
    </location>
</feature>
<dbReference type="InterPro" id="IPR057667">
    <property type="entry name" value="HTH_SB"/>
</dbReference>
<dbReference type="PANTHER" id="PTHR46291:SF1">
    <property type="entry name" value="C2 CALCIUM-DEPENDENT DOMAIN-CONTAINING PROTEIN 4D"/>
    <property type="match status" value="1"/>
</dbReference>
<dbReference type="AlphaFoldDB" id="A0AAE0QN22"/>
<dbReference type="InterPro" id="IPR043549">
    <property type="entry name" value="C2C4C/C2C4D"/>
</dbReference>
<feature type="domain" description="C2" evidence="2">
    <location>
        <begin position="484"/>
        <end position="606"/>
    </location>
</feature>
<dbReference type="InterPro" id="IPR036397">
    <property type="entry name" value="RNaseH_sf"/>
</dbReference>
<sequence length="783" mass="87623">MPTLSGFSVPRRQVNKGDDGLWYGVKVLILHDLEETSVSRGGNQRIWRGKPKDLEETSVSGGGNQRIWRRPAYLEEETKGSGGGNQRIWRRPAYLEGETKGSGGDQRIWRGKPKDLEETSVSGGGDQATKDPYESTSNQVFKVDPMWVVEKIRISVEKTNLLLPATEYSLKIGSMFGEKAPAEKAKKTTLCPNIITPDTIPEFCIPPKISSPLEVKGVEQGKPTPCITVSCSESYNTKKEIPYREPISSHIIQVESVDDGPYNKGCSDEENTNADPQSQAALSLPHLAKAQTCYGFCTLLESPHTRRKESLFHSDPNSCGIPLLLPRKRSNTCSRSSSAPVFPASTSPSSFSLNNFTSRLSRRGFGLHRQGTQDSDTTSSAESSPFSSPLLARSLPKPSLFKTLSHEKLLYRNIRKTAVSRNNSLSTDEASSTDNSPNVMRRSSEVLIEPLSSSFGLAPPAIFPLDLVLHRERVMKETLLPIGRDGTLRLSAEYCPENQRLRVRLISAEGLYSLSVDPKSINCSISLSLMPGKFQKQRSTVIRKSRNPIFNEDFFFDGISEEDLSHWSLRFKVVNKMSTMKRDYILGSFMAKTKELTEDLRLRIVAAHKSGKGYKTISKCFEVPVATVQSIIKKYKTFRTVKNLRGRGRKPKVTPVLARRIVREVKKNPRITTKAILMNLGSAGGNISRQTVQRTLHTAGFHRRRPRRTPLLQIRHTKARLAFANAHLDKEEDFWSSVLWSDETKIELFGHNDVSFIWRKKGEAFNPMNTIPTVKHGGGKLMF</sequence>
<protein>
    <recommendedName>
        <fullName evidence="2">C2 domain-containing protein</fullName>
    </recommendedName>
</protein>